<dbReference type="PROSITE" id="PS50865">
    <property type="entry name" value="ZF_MYND_2"/>
    <property type="match status" value="1"/>
</dbReference>
<reference evidence="6 7" key="1">
    <citation type="journal article" date="2024" name="J Genomics">
        <title>Draft genome sequencing and assembly of Favolaschia claudopus CIRM-BRFM 2984 isolated from oak limbs.</title>
        <authorList>
            <person name="Navarro D."/>
            <person name="Drula E."/>
            <person name="Chaduli D."/>
            <person name="Cazenave R."/>
            <person name="Ahrendt S."/>
            <person name="Wang J."/>
            <person name="Lipzen A."/>
            <person name="Daum C."/>
            <person name="Barry K."/>
            <person name="Grigoriev I.V."/>
            <person name="Favel A."/>
            <person name="Rosso M.N."/>
            <person name="Martin F."/>
        </authorList>
    </citation>
    <scope>NUCLEOTIDE SEQUENCE [LARGE SCALE GENOMIC DNA]</scope>
    <source>
        <strain evidence="6 7">CIRM-BRFM 2984</strain>
    </source>
</reference>
<accession>A0AAW0DS66</accession>
<keyword evidence="1" id="KW-0479">Metal-binding</keyword>
<feature type="domain" description="MYND-type" evidence="5">
    <location>
        <begin position="298"/>
        <end position="339"/>
    </location>
</feature>
<dbReference type="Pfam" id="PF01753">
    <property type="entry name" value="zf-MYND"/>
    <property type="match status" value="1"/>
</dbReference>
<evidence type="ECO:0000256" key="4">
    <source>
        <dbReference type="PROSITE-ProRule" id="PRU00134"/>
    </source>
</evidence>
<evidence type="ECO:0000259" key="5">
    <source>
        <dbReference type="PROSITE" id="PS50865"/>
    </source>
</evidence>
<evidence type="ECO:0000256" key="2">
    <source>
        <dbReference type="ARBA" id="ARBA00022771"/>
    </source>
</evidence>
<dbReference type="EMBL" id="JAWWNJ010000005">
    <property type="protein sequence ID" value="KAK7055544.1"/>
    <property type="molecule type" value="Genomic_DNA"/>
</dbReference>
<dbReference type="InterPro" id="IPR002893">
    <property type="entry name" value="Znf_MYND"/>
</dbReference>
<keyword evidence="7" id="KW-1185">Reference proteome</keyword>
<dbReference type="Proteomes" id="UP001362999">
    <property type="component" value="Unassembled WGS sequence"/>
</dbReference>
<dbReference type="GO" id="GO:0008270">
    <property type="term" value="F:zinc ion binding"/>
    <property type="evidence" value="ECO:0007669"/>
    <property type="project" value="UniProtKB-KW"/>
</dbReference>
<gene>
    <name evidence="6" type="ORF">R3P38DRAFT_1360220</name>
</gene>
<proteinExistence type="predicted"/>
<organism evidence="6 7">
    <name type="scientific">Favolaschia claudopus</name>
    <dbReference type="NCBI Taxonomy" id="2862362"/>
    <lineage>
        <taxon>Eukaryota</taxon>
        <taxon>Fungi</taxon>
        <taxon>Dikarya</taxon>
        <taxon>Basidiomycota</taxon>
        <taxon>Agaricomycotina</taxon>
        <taxon>Agaricomycetes</taxon>
        <taxon>Agaricomycetidae</taxon>
        <taxon>Agaricales</taxon>
        <taxon>Marasmiineae</taxon>
        <taxon>Mycenaceae</taxon>
        <taxon>Favolaschia</taxon>
    </lineage>
</organism>
<comment type="caution">
    <text evidence="6">The sequence shown here is derived from an EMBL/GenBank/DDBJ whole genome shotgun (WGS) entry which is preliminary data.</text>
</comment>
<keyword evidence="3" id="KW-0862">Zinc</keyword>
<protein>
    <recommendedName>
        <fullName evidence="5">MYND-type domain-containing protein</fullName>
    </recommendedName>
</protein>
<evidence type="ECO:0000256" key="3">
    <source>
        <dbReference type="ARBA" id="ARBA00022833"/>
    </source>
</evidence>
<evidence type="ECO:0000256" key="1">
    <source>
        <dbReference type="ARBA" id="ARBA00022723"/>
    </source>
</evidence>
<dbReference type="Gene3D" id="6.10.140.2220">
    <property type="match status" value="1"/>
</dbReference>
<evidence type="ECO:0000313" key="6">
    <source>
        <dbReference type="EMBL" id="KAK7055544.1"/>
    </source>
</evidence>
<dbReference type="AlphaFoldDB" id="A0AAW0DS66"/>
<sequence length="366" mass="40966">MKIKELAVGPGDYESHLSPDGTFYPFFPTDYERIEERGWGRMSPDSPIRGICTDLVDTCFAFVFHCETNARTSLCHVVSGIDTKVFDSQIRYASEDRSPGNPVDIVAFLGHVYGRHPPPPDVDPKNIQEDLLWISDQLDLLRKDEAVRGAYAHPTPLSYGAVLVEKSTGQITIPSAPTFRVSVRLPTLLRCLPSSTKYEALTKVRVVDQFYRIQSTSFSIGSRSANVPCFEVYDGIRRVPVPPPTENTRELFRIAIMHPKFPYLDPIQQSDLDIVKRVITLENMVYVEGLAMLMQVVGALCDEPSCRRFTKQKCSRCKGAYYCSRAHQDGQWANHKGWCKAHHSTPGGSLIVGVRMGKVKKPASGL</sequence>
<keyword evidence="2 4" id="KW-0863">Zinc-finger</keyword>
<evidence type="ECO:0000313" key="7">
    <source>
        <dbReference type="Proteomes" id="UP001362999"/>
    </source>
</evidence>
<dbReference type="PROSITE" id="PS01360">
    <property type="entry name" value="ZF_MYND_1"/>
    <property type="match status" value="1"/>
</dbReference>
<dbReference type="SUPFAM" id="SSF144232">
    <property type="entry name" value="HIT/MYND zinc finger-like"/>
    <property type="match status" value="1"/>
</dbReference>
<name>A0AAW0DS66_9AGAR</name>